<dbReference type="EMBL" id="MEVA01000003">
    <property type="protein sequence ID" value="OGC47812.1"/>
    <property type="molecule type" value="Genomic_DNA"/>
</dbReference>
<comment type="caution">
    <text evidence="2">The sequence shown here is derived from an EMBL/GenBank/DDBJ whole genome shotgun (WGS) entry which is preliminary data.</text>
</comment>
<organism evidence="2 3">
    <name type="scientific">candidate division WWE3 bacterium RIFCSPHIGHO2_01_FULL_42_13</name>
    <dbReference type="NCBI Taxonomy" id="1802617"/>
    <lineage>
        <taxon>Bacteria</taxon>
        <taxon>Katanobacteria</taxon>
    </lineage>
</organism>
<dbReference type="Pfam" id="PF18901">
    <property type="entry name" value="DUF5657"/>
    <property type="match status" value="1"/>
</dbReference>
<proteinExistence type="predicted"/>
<evidence type="ECO:0000256" key="1">
    <source>
        <dbReference type="SAM" id="Phobius"/>
    </source>
</evidence>
<dbReference type="Proteomes" id="UP000176608">
    <property type="component" value="Unassembled WGS sequence"/>
</dbReference>
<protein>
    <submittedName>
        <fullName evidence="2">Uncharacterized protein</fullName>
    </submittedName>
</protein>
<evidence type="ECO:0000313" key="2">
    <source>
        <dbReference type="EMBL" id="OGC47812.1"/>
    </source>
</evidence>
<dbReference type="InterPro" id="IPR043716">
    <property type="entry name" value="DUF5657"/>
</dbReference>
<dbReference type="AlphaFoldDB" id="A0A1F4USC5"/>
<evidence type="ECO:0000313" key="3">
    <source>
        <dbReference type="Proteomes" id="UP000176608"/>
    </source>
</evidence>
<dbReference type="STRING" id="1802617.A2886_00290"/>
<feature type="transmembrane region" description="Helical" evidence="1">
    <location>
        <begin position="53"/>
        <end position="72"/>
    </location>
</feature>
<feature type="transmembrane region" description="Helical" evidence="1">
    <location>
        <begin position="12"/>
        <end position="33"/>
    </location>
</feature>
<accession>A0A1F4USC5</accession>
<name>A0A1F4USC5_UNCKA</name>
<gene>
    <name evidence="2" type="ORF">A2886_00290</name>
</gene>
<keyword evidence="1" id="KW-0472">Membrane</keyword>
<reference evidence="2 3" key="1">
    <citation type="journal article" date="2016" name="Nat. Commun.">
        <title>Thousands of microbial genomes shed light on interconnected biogeochemical processes in an aquifer system.</title>
        <authorList>
            <person name="Anantharaman K."/>
            <person name="Brown C.T."/>
            <person name="Hug L.A."/>
            <person name="Sharon I."/>
            <person name="Castelle C.J."/>
            <person name="Probst A.J."/>
            <person name="Thomas B.C."/>
            <person name="Singh A."/>
            <person name="Wilkins M.J."/>
            <person name="Karaoz U."/>
            <person name="Brodie E.L."/>
            <person name="Williams K.H."/>
            <person name="Hubbard S.S."/>
            <person name="Banfield J.F."/>
        </authorList>
    </citation>
    <scope>NUCLEOTIDE SEQUENCE [LARGE SCALE GENOMIC DNA]</scope>
</reference>
<sequence>MINLINPSELLPLVKVTILIAEGLYAIFAFIVVRQTSLMNKTFQTGAGLLLNLFSRTHFFAVLGLFVLTLIIL</sequence>
<keyword evidence="1" id="KW-0812">Transmembrane</keyword>
<keyword evidence="1" id="KW-1133">Transmembrane helix</keyword>